<accession>A0A1Z1FB53</accession>
<dbReference type="AlphaFoldDB" id="A0A1Z1FB53"/>
<organism evidence="2 3">
    <name type="scientific">Croceicoccus marinus</name>
    <dbReference type="NCBI Taxonomy" id="450378"/>
    <lineage>
        <taxon>Bacteria</taxon>
        <taxon>Pseudomonadati</taxon>
        <taxon>Pseudomonadota</taxon>
        <taxon>Alphaproteobacteria</taxon>
        <taxon>Sphingomonadales</taxon>
        <taxon>Erythrobacteraceae</taxon>
        <taxon>Croceicoccus</taxon>
    </lineage>
</organism>
<evidence type="ECO:0000313" key="3">
    <source>
        <dbReference type="Proteomes" id="UP000195807"/>
    </source>
</evidence>
<reference evidence="2 3" key="1">
    <citation type="submission" date="2017-01" db="EMBL/GenBank/DDBJ databases">
        <title>Complete genome sequence of esterase-producing bacterium Croceicoccus marinus E4A9.</title>
        <authorList>
            <person name="Wu Y.-H."/>
            <person name="Cheng H."/>
            <person name="Xu L."/>
            <person name="Huo Y.-Y."/>
            <person name="Wang C.-S."/>
            <person name="Xu X.-W."/>
        </authorList>
    </citation>
    <scope>NUCLEOTIDE SEQUENCE [LARGE SCALE GENOMIC DNA]</scope>
    <source>
        <strain evidence="2 3">E4A9</strain>
    </source>
</reference>
<protein>
    <submittedName>
        <fullName evidence="2">Uncharacterized protein</fullName>
    </submittedName>
</protein>
<feature type="compositionally biased region" description="Basic and acidic residues" evidence="1">
    <location>
        <begin position="34"/>
        <end position="51"/>
    </location>
</feature>
<evidence type="ECO:0000256" key="1">
    <source>
        <dbReference type="SAM" id="MobiDB-lite"/>
    </source>
</evidence>
<feature type="compositionally biased region" description="Basic and acidic residues" evidence="1">
    <location>
        <begin position="7"/>
        <end position="17"/>
    </location>
</feature>
<name>A0A1Z1FB53_9SPHN</name>
<feature type="compositionally biased region" description="Polar residues" evidence="1">
    <location>
        <begin position="19"/>
        <end position="32"/>
    </location>
</feature>
<evidence type="ECO:0000313" key="2">
    <source>
        <dbReference type="EMBL" id="ARU15990.1"/>
    </source>
</evidence>
<dbReference type="Proteomes" id="UP000195807">
    <property type="component" value="Chromosome"/>
</dbReference>
<feature type="region of interest" description="Disordered" evidence="1">
    <location>
        <begin position="1"/>
        <end position="59"/>
    </location>
</feature>
<dbReference type="KEGG" id="cman:A9D14_07050"/>
<keyword evidence="3" id="KW-1185">Reference proteome</keyword>
<dbReference type="OrthoDB" id="7433583at2"/>
<gene>
    <name evidence="2" type="ORF">A9D14_07050</name>
</gene>
<dbReference type="EMBL" id="CP019602">
    <property type="protein sequence ID" value="ARU15990.1"/>
    <property type="molecule type" value="Genomic_DNA"/>
</dbReference>
<proteinExistence type="predicted"/>
<dbReference type="STRING" id="450378.GCA_001661675_01410"/>
<sequence>MADNDTDNSRDGLRPDQKPANQTGVQSGNVKQRSGHEPKNTDLARGSEPETRGSSQQRG</sequence>
<dbReference type="RefSeq" id="WP_066844509.1">
    <property type="nucleotide sequence ID" value="NZ_CP019602.1"/>
</dbReference>